<protein>
    <submittedName>
        <fullName evidence="1">Uncharacterized protein</fullName>
    </submittedName>
</protein>
<accession>A0A6I6SMC9</accession>
<proteinExistence type="predicted"/>
<organism evidence="1 2">
    <name type="scientific">Billgrantia tianxiuensis</name>
    <dbReference type="NCBI Taxonomy" id="2497861"/>
    <lineage>
        <taxon>Bacteria</taxon>
        <taxon>Pseudomonadati</taxon>
        <taxon>Pseudomonadota</taxon>
        <taxon>Gammaproteobacteria</taxon>
        <taxon>Oceanospirillales</taxon>
        <taxon>Halomonadaceae</taxon>
        <taxon>Billgrantia</taxon>
    </lineage>
</organism>
<name>A0A6I6SMC9_9GAMM</name>
<keyword evidence="2" id="KW-1185">Reference proteome</keyword>
<dbReference type="KEGG" id="htx:EKK97_22485"/>
<dbReference type="AlphaFoldDB" id="A0A6I6SMC9"/>
<dbReference type="RefSeq" id="WP_159555362.1">
    <property type="nucleotide sequence ID" value="NZ_CP035042.1"/>
</dbReference>
<gene>
    <name evidence="1" type="ORF">EKK97_22485</name>
</gene>
<sequence length="170" mass="18494">MPSPSLPEASESRFPGLRLMMLATLLTLSVALWYLLSHLVRGDSDVDWYLAALPCDLHQAGCRASLGEGRALTLSVAASDGIHALELLPLTVRVEGVEARAVSVDFVGRDMDMGLHRFPLSKQDNGRFEGIGQVPICTESVMPWQAQVVVETAEGRLGSRFDFTVERSSP</sequence>
<dbReference type="EMBL" id="CP035042">
    <property type="protein sequence ID" value="QHC51809.1"/>
    <property type="molecule type" value="Genomic_DNA"/>
</dbReference>
<dbReference type="OrthoDB" id="5917490at2"/>
<reference evidence="1 2" key="1">
    <citation type="submission" date="2019-01" db="EMBL/GenBank/DDBJ databases">
        <title>Complete genome of a denitifying bacterium Halomons sp. BC-M4-5.</title>
        <authorList>
            <person name="Wang L."/>
            <person name="Shao Z."/>
        </authorList>
    </citation>
    <scope>NUCLEOTIDE SEQUENCE [LARGE SCALE GENOMIC DNA]</scope>
    <source>
        <strain evidence="1 2">BC-M4-5</strain>
    </source>
</reference>
<evidence type="ECO:0000313" key="1">
    <source>
        <dbReference type="EMBL" id="QHC51809.1"/>
    </source>
</evidence>
<evidence type="ECO:0000313" key="2">
    <source>
        <dbReference type="Proteomes" id="UP000464013"/>
    </source>
</evidence>
<dbReference type="Proteomes" id="UP000464013">
    <property type="component" value="Chromosome"/>
</dbReference>